<evidence type="ECO:0000313" key="2">
    <source>
        <dbReference type="EMBL" id="KAJ7742021.1"/>
    </source>
</evidence>
<dbReference type="SUPFAM" id="SSF53098">
    <property type="entry name" value="Ribonuclease H-like"/>
    <property type="match status" value="1"/>
</dbReference>
<keyword evidence="3" id="KW-1185">Reference proteome</keyword>
<proteinExistence type="predicted"/>
<gene>
    <name evidence="2" type="ORF">B0H16DRAFT_1861405</name>
</gene>
<dbReference type="AlphaFoldDB" id="A0AAD7II26"/>
<dbReference type="InterPro" id="IPR036397">
    <property type="entry name" value="RNaseH_sf"/>
</dbReference>
<dbReference type="Proteomes" id="UP001215598">
    <property type="component" value="Unassembled WGS sequence"/>
</dbReference>
<accession>A0AAD7II26</accession>
<dbReference type="InterPro" id="IPR012337">
    <property type="entry name" value="RNaseH-like_sf"/>
</dbReference>
<evidence type="ECO:0000259" key="1">
    <source>
        <dbReference type="Pfam" id="PF01612"/>
    </source>
</evidence>
<dbReference type="InterPro" id="IPR002562">
    <property type="entry name" value="3'-5'_exonuclease_dom"/>
</dbReference>
<name>A0AAD7II26_9AGAR</name>
<dbReference type="GO" id="GO:0006139">
    <property type="term" value="P:nucleobase-containing compound metabolic process"/>
    <property type="evidence" value="ECO:0007669"/>
    <property type="project" value="InterPro"/>
</dbReference>
<protein>
    <recommendedName>
        <fullName evidence="1">3'-5' exonuclease domain-containing protein</fullName>
    </recommendedName>
</protein>
<comment type="caution">
    <text evidence="2">The sequence shown here is derived from an EMBL/GenBank/DDBJ whole genome shotgun (WGS) entry which is preliminary data.</text>
</comment>
<dbReference type="EMBL" id="JARKIB010000096">
    <property type="protein sequence ID" value="KAJ7742021.1"/>
    <property type="molecule type" value="Genomic_DNA"/>
</dbReference>
<sequence length="670" mass="74209">MHIDSTLPSAAKCDSEIRPHVRAQNDAVPAFANMAVRTDTAFDNAFPTPDLAAFAKDHFLITKANLSLADIFAVIFQQCLPKNDTERVSSNWSDQELSASQLEYAARDAYASLLLYHEINKTPLPLSFPTTETTSCGTPVLLLTDDNKKLAARGVVLAAASGEKFHGENVTKTRTVITVQEVLIPGAIIGQNKEKGGTRKLSLQDFGKVPFDILAHRSHVRIKPIGPASSMQSGDSPMPDVPEGNALTPIDLQPPLDEHGIEMVSVAEELNVVDGDDQVLDADTNPAHEPDAASVAEGHASLGPAVLPSFARLIRSRVLKDVFHVFHMIYISRTHGLRQAFCQALRDAILIPHPGDKALIEAYLKGHNLTWDNMLRFHPKWLWRHCRRTIPPAEELYPLVHKVFMTYGPLKDAKTGLPLFNTSAWKIAKNILELVKNGYVSDPPGIQLYYCLGFDKKAGGLAIYRCELEITLGEAYNCLPAQLVWVNGNLYTKTEQSAGIIQIPKSVRELVKIHPFNQETDSGQKQAYLAKMQGTRRPVLPVHTIAEKQLFAELMRTSPTFQKCSTSMSIAAAEIWNRRAENADDIYYKLEEQLTAYLNGPYKDSANIRQSCAQERGQTESLQRDLQDPQRVKKIVVTTSGPLVPHQVTTGFDQSTEGPRHVFLPSVILH</sequence>
<dbReference type="Gene3D" id="3.30.420.10">
    <property type="entry name" value="Ribonuclease H-like superfamily/Ribonuclease H"/>
    <property type="match status" value="1"/>
</dbReference>
<dbReference type="GO" id="GO:0003676">
    <property type="term" value="F:nucleic acid binding"/>
    <property type="evidence" value="ECO:0007669"/>
    <property type="project" value="InterPro"/>
</dbReference>
<evidence type="ECO:0000313" key="3">
    <source>
        <dbReference type="Proteomes" id="UP001215598"/>
    </source>
</evidence>
<reference evidence="2" key="1">
    <citation type="submission" date="2023-03" db="EMBL/GenBank/DDBJ databases">
        <title>Massive genome expansion in bonnet fungi (Mycena s.s.) driven by repeated elements and novel gene families across ecological guilds.</title>
        <authorList>
            <consortium name="Lawrence Berkeley National Laboratory"/>
            <person name="Harder C.B."/>
            <person name="Miyauchi S."/>
            <person name="Viragh M."/>
            <person name="Kuo A."/>
            <person name="Thoen E."/>
            <person name="Andreopoulos B."/>
            <person name="Lu D."/>
            <person name="Skrede I."/>
            <person name="Drula E."/>
            <person name="Henrissat B."/>
            <person name="Morin E."/>
            <person name="Kohler A."/>
            <person name="Barry K."/>
            <person name="LaButti K."/>
            <person name="Morin E."/>
            <person name="Salamov A."/>
            <person name="Lipzen A."/>
            <person name="Mereny Z."/>
            <person name="Hegedus B."/>
            <person name="Baldrian P."/>
            <person name="Stursova M."/>
            <person name="Weitz H."/>
            <person name="Taylor A."/>
            <person name="Grigoriev I.V."/>
            <person name="Nagy L.G."/>
            <person name="Martin F."/>
            <person name="Kauserud H."/>
        </authorList>
    </citation>
    <scope>NUCLEOTIDE SEQUENCE</scope>
    <source>
        <strain evidence="2">CBHHK182m</strain>
    </source>
</reference>
<feature type="domain" description="3'-5' exonuclease" evidence="1">
    <location>
        <begin position="62"/>
        <end position="121"/>
    </location>
</feature>
<organism evidence="2 3">
    <name type="scientific">Mycena metata</name>
    <dbReference type="NCBI Taxonomy" id="1033252"/>
    <lineage>
        <taxon>Eukaryota</taxon>
        <taxon>Fungi</taxon>
        <taxon>Dikarya</taxon>
        <taxon>Basidiomycota</taxon>
        <taxon>Agaricomycotina</taxon>
        <taxon>Agaricomycetes</taxon>
        <taxon>Agaricomycetidae</taxon>
        <taxon>Agaricales</taxon>
        <taxon>Marasmiineae</taxon>
        <taxon>Mycenaceae</taxon>
        <taxon>Mycena</taxon>
    </lineage>
</organism>
<dbReference type="Pfam" id="PF01612">
    <property type="entry name" value="DNA_pol_A_exo1"/>
    <property type="match status" value="1"/>
</dbReference>
<dbReference type="GO" id="GO:0008408">
    <property type="term" value="F:3'-5' exonuclease activity"/>
    <property type="evidence" value="ECO:0007669"/>
    <property type="project" value="InterPro"/>
</dbReference>